<dbReference type="AlphaFoldDB" id="A0A919KSC8"/>
<protein>
    <recommendedName>
        <fullName evidence="4">ATP-grasp-modified RiPP</fullName>
    </recommendedName>
</protein>
<sequence>MTDHTTKPWGLTRMRPFPAGSRVSHSVVVLDPKTQTGLWVDEDGTPVPVTDRHKRSETSKETSPRTSLDGNRDEGSDQEGDTD</sequence>
<proteinExistence type="predicted"/>
<dbReference type="InterPro" id="IPR026496">
    <property type="entry name" value="GRASP_targ"/>
</dbReference>
<feature type="compositionally biased region" description="Basic and acidic residues" evidence="1">
    <location>
        <begin position="50"/>
        <end position="63"/>
    </location>
</feature>
<dbReference type="RefSeq" id="WP_189929168.1">
    <property type="nucleotide sequence ID" value="NZ_BNCD01000001.1"/>
</dbReference>
<dbReference type="Proteomes" id="UP000603708">
    <property type="component" value="Unassembled WGS sequence"/>
</dbReference>
<gene>
    <name evidence="2" type="ORF">GCM10018793_05190</name>
</gene>
<dbReference type="InterPro" id="IPR025843">
    <property type="entry name" value="Actino_peptide"/>
</dbReference>
<dbReference type="NCBIfam" id="TIGR04186">
    <property type="entry name" value="GRASP_targ"/>
    <property type="match status" value="1"/>
</dbReference>
<dbReference type="Pfam" id="PF14408">
    <property type="entry name" value="Actino_peptide"/>
    <property type="match status" value="1"/>
</dbReference>
<accession>A0A919KSC8</accession>
<reference evidence="2" key="1">
    <citation type="journal article" date="2014" name="Int. J. Syst. Evol. Microbiol.">
        <title>Complete genome sequence of Corynebacterium casei LMG S-19264T (=DSM 44701T), isolated from a smear-ripened cheese.</title>
        <authorList>
            <consortium name="US DOE Joint Genome Institute (JGI-PGF)"/>
            <person name="Walter F."/>
            <person name="Albersmeier A."/>
            <person name="Kalinowski J."/>
            <person name="Ruckert C."/>
        </authorList>
    </citation>
    <scope>NUCLEOTIDE SEQUENCE</scope>
    <source>
        <strain evidence="2">JCM 5069</strain>
    </source>
</reference>
<keyword evidence="3" id="KW-1185">Reference proteome</keyword>
<evidence type="ECO:0000256" key="1">
    <source>
        <dbReference type="SAM" id="MobiDB-lite"/>
    </source>
</evidence>
<evidence type="ECO:0000313" key="2">
    <source>
        <dbReference type="EMBL" id="GHH70719.1"/>
    </source>
</evidence>
<evidence type="ECO:0000313" key="3">
    <source>
        <dbReference type="Proteomes" id="UP000603708"/>
    </source>
</evidence>
<reference evidence="2" key="2">
    <citation type="submission" date="2020-09" db="EMBL/GenBank/DDBJ databases">
        <authorList>
            <person name="Sun Q."/>
            <person name="Ohkuma M."/>
        </authorList>
    </citation>
    <scope>NUCLEOTIDE SEQUENCE</scope>
    <source>
        <strain evidence="2">JCM 5069</strain>
    </source>
</reference>
<organism evidence="2 3">
    <name type="scientific">Streptomyces sulfonofaciens</name>
    <dbReference type="NCBI Taxonomy" id="68272"/>
    <lineage>
        <taxon>Bacteria</taxon>
        <taxon>Bacillati</taxon>
        <taxon>Actinomycetota</taxon>
        <taxon>Actinomycetes</taxon>
        <taxon>Kitasatosporales</taxon>
        <taxon>Streptomycetaceae</taxon>
        <taxon>Streptomyces</taxon>
    </lineage>
</organism>
<name>A0A919KSC8_9ACTN</name>
<feature type="region of interest" description="Disordered" evidence="1">
    <location>
        <begin position="1"/>
        <end position="83"/>
    </location>
</feature>
<comment type="caution">
    <text evidence="2">The sequence shown here is derived from an EMBL/GenBank/DDBJ whole genome shotgun (WGS) entry which is preliminary data.</text>
</comment>
<evidence type="ECO:0008006" key="4">
    <source>
        <dbReference type="Google" id="ProtNLM"/>
    </source>
</evidence>
<dbReference type="EMBL" id="BNCD01000001">
    <property type="protein sequence ID" value="GHH70719.1"/>
    <property type="molecule type" value="Genomic_DNA"/>
</dbReference>